<dbReference type="AlphaFoldDB" id="A0A833SGD8"/>
<name>A0A833SGD8_PHYIN</name>
<protein>
    <submittedName>
        <fullName evidence="1">Uncharacterized protein</fullName>
    </submittedName>
</protein>
<dbReference type="Proteomes" id="UP000602510">
    <property type="component" value="Unassembled WGS sequence"/>
</dbReference>
<accession>A0A833SGD8</accession>
<keyword evidence="2" id="KW-1185">Reference proteome</keyword>
<evidence type="ECO:0000313" key="2">
    <source>
        <dbReference type="Proteomes" id="UP000602510"/>
    </source>
</evidence>
<comment type="caution">
    <text evidence="1">The sequence shown here is derived from an EMBL/GenBank/DDBJ whole genome shotgun (WGS) entry which is preliminary data.</text>
</comment>
<proteinExistence type="predicted"/>
<dbReference type="EMBL" id="WSZM01000709">
    <property type="protein sequence ID" value="KAF4030129.1"/>
    <property type="molecule type" value="Genomic_DNA"/>
</dbReference>
<evidence type="ECO:0000313" key="1">
    <source>
        <dbReference type="EMBL" id="KAF4030129.1"/>
    </source>
</evidence>
<gene>
    <name evidence="1" type="ORF">GN244_ATG18100</name>
</gene>
<sequence>MKHASRAKTPIRHLAFARPHQQGYLYPVARSCETATDVTSKHLQPQVPLTGSCTKLDLADSAVLSCGFSCSRIVSYADGSYYKIFLYACAMLELVLPDCWWHIGGDFVSLSGGNAARGG</sequence>
<reference evidence="1" key="1">
    <citation type="submission" date="2020-04" db="EMBL/GenBank/DDBJ databases">
        <title>Hybrid Assembly of Korean Phytophthora infestans isolates.</title>
        <authorList>
            <person name="Prokchorchik M."/>
            <person name="Lee Y."/>
            <person name="Seo J."/>
            <person name="Cho J.-H."/>
            <person name="Park Y.-E."/>
            <person name="Jang D.-C."/>
            <person name="Im J.-S."/>
            <person name="Choi J.-G."/>
            <person name="Park H.-J."/>
            <person name="Lee G.-B."/>
            <person name="Lee Y.-G."/>
            <person name="Hong S.-Y."/>
            <person name="Cho K."/>
            <person name="Sohn K.H."/>
        </authorList>
    </citation>
    <scope>NUCLEOTIDE SEQUENCE</scope>
    <source>
        <strain evidence="1">KR_1_A1</strain>
    </source>
</reference>
<organism evidence="1 2">
    <name type="scientific">Phytophthora infestans</name>
    <name type="common">Potato late blight agent</name>
    <name type="synonym">Botrytis infestans</name>
    <dbReference type="NCBI Taxonomy" id="4787"/>
    <lineage>
        <taxon>Eukaryota</taxon>
        <taxon>Sar</taxon>
        <taxon>Stramenopiles</taxon>
        <taxon>Oomycota</taxon>
        <taxon>Peronosporomycetes</taxon>
        <taxon>Peronosporales</taxon>
        <taxon>Peronosporaceae</taxon>
        <taxon>Phytophthora</taxon>
    </lineage>
</organism>